<protein>
    <submittedName>
        <fullName evidence="1">YggT family protein</fullName>
    </submittedName>
</protein>
<accession>A0A929MQG0</accession>
<dbReference type="GO" id="GO:0016020">
    <property type="term" value="C:membrane"/>
    <property type="evidence" value="ECO:0007669"/>
    <property type="project" value="InterPro"/>
</dbReference>
<sequence>MLAPILSIISSLLSLYVLVLLLRVVIDLVSAFARNWRPKGLLLILANVVYALTDPPLKALRRVIPPLGIGGVGIDMAFLALYFIIYVAQNIIGMLIRATY</sequence>
<dbReference type="Proteomes" id="UP000830236">
    <property type="component" value="Chromosome"/>
</dbReference>
<evidence type="ECO:0000313" key="2">
    <source>
        <dbReference type="Proteomes" id="UP000830236"/>
    </source>
</evidence>
<organism evidence="1 2">
    <name type="scientific">Actinomyces graevenitzii</name>
    <dbReference type="NCBI Taxonomy" id="55565"/>
    <lineage>
        <taxon>Bacteria</taxon>
        <taxon>Bacillati</taxon>
        <taxon>Actinomycetota</taxon>
        <taxon>Actinomycetes</taxon>
        <taxon>Actinomycetales</taxon>
        <taxon>Actinomycetaceae</taxon>
        <taxon>Actinomyces</taxon>
    </lineage>
</organism>
<proteinExistence type="predicted"/>
<dbReference type="EMBL" id="CP097095">
    <property type="protein sequence ID" value="UQF79045.1"/>
    <property type="molecule type" value="Genomic_DNA"/>
</dbReference>
<dbReference type="Pfam" id="PF02325">
    <property type="entry name" value="CCB3_YggT"/>
    <property type="match status" value="1"/>
</dbReference>
<dbReference type="InterPro" id="IPR003425">
    <property type="entry name" value="CCB3/YggT"/>
</dbReference>
<dbReference type="KEGG" id="agh:M3I41_05380"/>
<gene>
    <name evidence="1" type="ORF">M3I41_05380</name>
</gene>
<reference evidence="1" key="1">
    <citation type="submission" date="2022-05" db="EMBL/GenBank/DDBJ databases">
        <title>Using nanopore sequencing to obtain complete genomes from saliva samples.</title>
        <authorList>
            <person name="Baker J.L."/>
        </authorList>
    </citation>
    <scope>NUCLEOTIDE SEQUENCE</scope>
    <source>
        <strain evidence="1">JCVI-JB-Ag32</strain>
    </source>
</reference>
<dbReference type="AlphaFoldDB" id="A0A929MQG0"/>
<evidence type="ECO:0000313" key="1">
    <source>
        <dbReference type="EMBL" id="UQF79045.1"/>
    </source>
</evidence>
<name>A0A929MQG0_9ACTO</name>